<dbReference type="PRINTS" id="PR00747">
    <property type="entry name" value="GLYHDRLASE47"/>
</dbReference>
<feature type="compositionally biased region" description="Low complexity" evidence="8">
    <location>
        <begin position="573"/>
        <end position="606"/>
    </location>
</feature>
<sequence>MFRARRYRALLIFVAAFLLILIHFSRSRDWNETEVAKPESASQPDLTRPVQPNAPNSDNNPPAEDNGRRLPDSPPRPLDKPNGGVNGGPKDGAKDGGREDPMADESKASGANDKASSKDHTKENKPWGSDSKLPGKDDAKDTKIGNQDSGKMPSKDGTKEGKPWNPDLNLPGKGDTKDGRPWGADSKGADLKGTDSKGTDLKGADSKGTDSKGTDFMGTDFKGSDSTGTDSKDLDKAPEKVGEDGKTTPETPNTNKSPSDATNEEIDNGGAGRMAVNRPDPDSPIVHWRSLPEQFPVPEGQAIKLPTGQSQTLPTLQAQFKDESTADKQSRMQQLSAVKSAFQHAWQGYKKTAMGHDEVKPLSQGFEDPFNGWGATLVDSLDTMWIMDMKDEFTEAVDAIRKIDFTTSIRQNIPVFETTIRYLGGLLGAYDISEQRHPILLEKAQELAQILIGAFDTPNRMPALYYRWAPEFVSKRHRASSRATLAEIGSLSLEFTRLAQLTKDDKYYDAIARVTNELEKLQDSTTIPGLWPFRVNAQGCSRYKPQREIVSVNSETSIYGAGGHGSGKGTSGAGSPDDAAPANGVNGAPPNGVPANGAQANGVPANGVPANGVPAIGAPANGAPGNGVPGNGAAGNGAPPGGFAPNGVPLNVPNQGASGNGGNGALVKDAFGSNAPANGATGNSVPGNGAAGNGVPPSGFAPNGVPLNVPNQGASGTGIKAKRDPMESECNGGMEVPFSARDNKYSLGGSSDSAYEYLPKEFLLLGGANDQYRKMYKKAMNAVRKNLLFRPTLKDGRNIRFLASTTPLTPARKSSLQSTDLDYEGNHLSCYAGGMFALGAKAFGIDGDLEIAAQLTDGCVWAYESTQTGIMPERFHLLPCESSTSCDWNEDRYQAEVARHTPSHIPRGDPQSPSVPLGMVDILSPTYLLRPEAIESVFIMYRLTGDDAWRRKGWNMFEAIVKHTQTEVAHAAISDVMAQKPAQKDLMESFWLAETLKYFYLLFSDPDVVNLDKYVLNTEAHPFLRS</sequence>
<feature type="region of interest" description="Disordered" evidence="8">
    <location>
        <begin position="33"/>
        <end position="284"/>
    </location>
</feature>
<evidence type="ECO:0000256" key="5">
    <source>
        <dbReference type="ARBA" id="ARBA00023157"/>
    </source>
</evidence>
<dbReference type="EC" id="3.2.1.-" evidence="7"/>
<feature type="region of interest" description="Disordered" evidence="8">
    <location>
        <begin position="678"/>
        <end position="730"/>
    </location>
</feature>
<dbReference type="GO" id="GO:0016020">
    <property type="term" value="C:membrane"/>
    <property type="evidence" value="ECO:0007669"/>
    <property type="project" value="InterPro"/>
</dbReference>
<feature type="compositionally biased region" description="Low complexity" evidence="8">
    <location>
        <begin position="682"/>
        <end position="698"/>
    </location>
</feature>
<evidence type="ECO:0000256" key="7">
    <source>
        <dbReference type="RuleBase" id="RU361193"/>
    </source>
</evidence>
<dbReference type="SUPFAM" id="SSF141571">
    <property type="entry name" value="Pentapeptide repeat-like"/>
    <property type="match status" value="1"/>
</dbReference>
<feature type="binding site" evidence="6">
    <location>
        <position position="1018"/>
    </location>
    <ligand>
        <name>Ca(2+)</name>
        <dbReference type="ChEBI" id="CHEBI:29108"/>
    </ligand>
</feature>
<reference evidence="10" key="1">
    <citation type="submission" date="2022-11" db="EMBL/GenBank/DDBJ databases">
        <authorList>
            <person name="Petersen C."/>
        </authorList>
    </citation>
    <scope>NUCLEOTIDE SEQUENCE</scope>
    <source>
        <strain evidence="10">IBT 34128</strain>
    </source>
</reference>
<name>A0A9W9JZ87_9EURO</name>
<dbReference type="Gene3D" id="1.50.10.10">
    <property type="match status" value="2"/>
</dbReference>
<accession>A0A9W9JZ87</accession>
<comment type="caution">
    <text evidence="10">The sequence shown here is derived from an EMBL/GenBank/DDBJ whole genome shotgun (WGS) entry which is preliminary data.</text>
</comment>
<keyword evidence="7" id="KW-0326">Glycosidase</keyword>
<keyword evidence="9" id="KW-0732">Signal</keyword>
<dbReference type="PANTHER" id="PTHR11742">
    <property type="entry name" value="MANNOSYL-OLIGOSACCHARIDE ALPHA-1,2-MANNOSIDASE-RELATED"/>
    <property type="match status" value="1"/>
</dbReference>
<feature type="compositionally biased region" description="Basic and acidic residues" evidence="8">
    <location>
        <begin position="230"/>
        <end position="247"/>
    </location>
</feature>
<evidence type="ECO:0000256" key="2">
    <source>
        <dbReference type="ARBA" id="ARBA00004922"/>
    </source>
</evidence>
<feature type="compositionally biased region" description="Basic and acidic residues" evidence="8">
    <location>
        <begin position="187"/>
        <end position="213"/>
    </location>
</feature>
<keyword evidence="11" id="KW-1185">Reference proteome</keyword>
<evidence type="ECO:0000256" key="4">
    <source>
        <dbReference type="ARBA" id="ARBA00022801"/>
    </source>
</evidence>
<organism evidence="10 11">
    <name type="scientific">Penicillium alfredii</name>
    <dbReference type="NCBI Taxonomy" id="1506179"/>
    <lineage>
        <taxon>Eukaryota</taxon>
        <taxon>Fungi</taxon>
        <taxon>Dikarya</taxon>
        <taxon>Ascomycota</taxon>
        <taxon>Pezizomycotina</taxon>
        <taxon>Eurotiomycetes</taxon>
        <taxon>Eurotiomycetidae</taxon>
        <taxon>Eurotiales</taxon>
        <taxon>Aspergillaceae</taxon>
        <taxon>Penicillium</taxon>
    </lineage>
</organism>
<dbReference type="SUPFAM" id="SSF48225">
    <property type="entry name" value="Seven-hairpin glycosidases"/>
    <property type="match status" value="1"/>
</dbReference>
<dbReference type="GO" id="GO:0005783">
    <property type="term" value="C:endoplasmic reticulum"/>
    <property type="evidence" value="ECO:0007669"/>
    <property type="project" value="TreeGrafter"/>
</dbReference>
<evidence type="ECO:0000256" key="6">
    <source>
        <dbReference type="PIRSR" id="PIRSR601382-2"/>
    </source>
</evidence>
<proteinExistence type="inferred from homology"/>
<feature type="compositionally biased region" description="Low complexity" evidence="8">
    <location>
        <begin position="53"/>
        <end position="64"/>
    </location>
</feature>
<feature type="compositionally biased region" description="Polar residues" evidence="8">
    <location>
        <begin position="248"/>
        <end position="261"/>
    </location>
</feature>
<feature type="signal peptide" evidence="9">
    <location>
        <begin position="1"/>
        <end position="27"/>
    </location>
</feature>
<dbReference type="GO" id="GO:0005975">
    <property type="term" value="P:carbohydrate metabolic process"/>
    <property type="evidence" value="ECO:0007669"/>
    <property type="project" value="InterPro"/>
</dbReference>
<protein>
    <recommendedName>
        <fullName evidence="7">alpha-1,2-Mannosidase</fullName>
        <ecNumber evidence="7">3.2.1.-</ecNumber>
    </recommendedName>
</protein>
<dbReference type="GO" id="GO:0004571">
    <property type="term" value="F:mannosyl-oligosaccharide 1,2-alpha-mannosidase activity"/>
    <property type="evidence" value="ECO:0007669"/>
    <property type="project" value="InterPro"/>
</dbReference>
<feature type="compositionally biased region" description="Basic and acidic residues" evidence="8">
    <location>
        <begin position="115"/>
        <end position="125"/>
    </location>
</feature>
<gene>
    <name evidence="10" type="ORF">NUU61_008158</name>
</gene>
<evidence type="ECO:0000313" key="10">
    <source>
        <dbReference type="EMBL" id="KAJ5086851.1"/>
    </source>
</evidence>
<evidence type="ECO:0000256" key="9">
    <source>
        <dbReference type="SAM" id="SignalP"/>
    </source>
</evidence>
<dbReference type="RefSeq" id="XP_056508976.1">
    <property type="nucleotide sequence ID" value="XM_056658683.1"/>
</dbReference>
<dbReference type="InterPro" id="IPR036026">
    <property type="entry name" value="Seven-hairpin_glycosidases"/>
</dbReference>
<dbReference type="GO" id="GO:0005509">
    <property type="term" value="F:calcium ion binding"/>
    <property type="evidence" value="ECO:0007669"/>
    <property type="project" value="InterPro"/>
</dbReference>
<feature type="chain" id="PRO_5040757319" description="alpha-1,2-Mannosidase" evidence="9">
    <location>
        <begin position="28"/>
        <end position="1026"/>
    </location>
</feature>
<dbReference type="PANTHER" id="PTHR11742:SF103">
    <property type="entry name" value="ENDOPLASMIC RETICULUM MANNOSIDASE MNL2-RELATED"/>
    <property type="match status" value="1"/>
</dbReference>
<feature type="compositionally biased region" description="Basic and acidic residues" evidence="8">
    <location>
        <begin position="153"/>
        <end position="162"/>
    </location>
</feature>
<feature type="region of interest" description="Disordered" evidence="8">
    <location>
        <begin position="559"/>
        <end position="606"/>
    </location>
</feature>
<keyword evidence="6" id="KW-0106">Calcium</keyword>
<reference evidence="10" key="2">
    <citation type="journal article" date="2023" name="IMA Fungus">
        <title>Comparative genomic study of the Penicillium genus elucidates a diverse pangenome and 15 lateral gene transfer events.</title>
        <authorList>
            <person name="Petersen C."/>
            <person name="Sorensen T."/>
            <person name="Nielsen M.R."/>
            <person name="Sondergaard T.E."/>
            <person name="Sorensen J.L."/>
            <person name="Fitzpatrick D.A."/>
            <person name="Frisvad J.C."/>
            <person name="Nielsen K.L."/>
        </authorList>
    </citation>
    <scope>NUCLEOTIDE SEQUENCE</scope>
    <source>
        <strain evidence="10">IBT 34128</strain>
    </source>
</reference>
<comment type="cofactor">
    <cofactor evidence="1 6">
        <name>Ca(2+)</name>
        <dbReference type="ChEBI" id="CHEBI:29108"/>
    </cofactor>
</comment>
<dbReference type="InterPro" id="IPR050749">
    <property type="entry name" value="Glycosyl_Hydrolase_47"/>
</dbReference>
<dbReference type="OrthoDB" id="10052040at2759"/>
<dbReference type="AlphaFoldDB" id="A0A9W9JZ87"/>
<dbReference type="Proteomes" id="UP001141434">
    <property type="component" value="Unassembled WGS sequence"/>
</dbReference>
<dbReference type="EMBL" id="JAPMSZ010000010">
    <property type="protein sequence ID" value="KAJ5086851.1"/>
    <property type="molecule type" value="Genomic_DNA"/>
</dbReference>
<comment type="similarity">
    <text evidence="3 7">Belongs to the glycosyl hydrolase 47 family.</text>
</comment>
<keyword evidence="4 7" id="KW-0378">Hydrolase</keyword>
<evidence type="ECO:0000256" key="1">
    <source>
        <dbReference type="ARBA" id="ARBA00001913"/>
    </source>
</evidence>
<comment type="pathway">
    <text evidence="2">Protein modification; protein glycosylation.</text>
</comment>
<feature type="compositionally biased region" description="Gly residues" evidence="8">
    <location>
        <begin position="560"/>
        <end position="572"/>
    </location>
</feature>
<evidence type="ECO:0000256" key="8">
    <source>
        <dbReference type="SAM" id="MobiDB-lite"/>
    </source>
</evidence>
<dbReference type="InterPro" id="IPR012341">
    <property type="entry name" value="6hp_glycosidase-like_sf"/>
</dbReference>
<keyword evidence="6" id="KW-0479">Metal-binding</keyword>
<evidence type="ECO:0000313" key="11">
    <source>
        <dbReference type="Proteomes" id="UP001141434"/>
    </source>
</evidence>
<feature type="compositionally biased region" description="Basic and acidic residues" evidence="8">
    <location>
        <begin position="91"/>
        <end position="107"/>
    </location>
</feature>
<dbReference type="Pfam" id="PF01532">
    <property type="entry name" value="Glyco_hydro_47"/>
    <property type="match status" value="1"/>
</dbReference>
<feature type="compositionally biased region" description="Basic and acidic residues" evidence="8">
    <location>
        <begin position="133"/>
        <end position="143"/>
    </location>
</feature>
<keyword evidence="5" id="KW-1015">Disulfide bond</keyword>
<dbReference type="GO" id="GO:0036503">
    <property type="term" value="P:ERAD pathway"/>
    <property type="evidence" value="ECO:0007669"/>
    <property type="project" value="UniProtKB-ARBA"/>
</dbReference>
<dbReference type="InterPro" id="IPR001382">
    <property type="entry name" value="Glyco_hydro_47"/>
</dbReference>
<evidence type="ECO:0000256" key="3">
    <source>
        <dbReference type="ARBA" id="ARBA00007658"/>
    </source>
</evidence>
<dbReference type="GeneID" id="81397852"/>
<dbReference type="Gene3D" id="2.160.20.80">
    <property type="entry name" value="E3 ubiquitin-protein ligase SopA"/>
    <property type="match status" value="1"/>
</dbReference>